<dbReference type="RefSeq" id="WP_085868466.1">
    <property type="nucleotide sequence ID" value="NZ_FWFQ01000011.1"/>
</dbReference>
<gene>
    <name evidence="1" type="ORF">PSA7680_01906</name>
</gene>
<keyword evidence="2" id="KW-1185">Reference proteome</keyword>
<evidence type="ECO:0000313" key="2">
    <source>
        <dbReference type="Proteomes" id="UP000193409"/>
    </source>
</evidence>
<dbReference type="Gene3D" id="3.40.50.150">
    <property type="entry name" value="Vaccinia Virus protein VP39"/>
    <property type="match status" value="1"/>
</dbReference>
<organism evidence="1 2">
    <name type="scientific">Pseudoruegeria aquimaris</name>
    <dbReference type="NCBI Taxonomy" id="393663"/>
    <lineage>
        <taxon>Bacteria</taxon>
        <taxon>Pseudomonadati</taxon>
        <taxon>Pseudomonadota</taxon>
        <taxon>Alphaproteobacteria</taxon>
        <taxon>Rhodobacterales</taxon>
        <taxon>Roseobacteraceae</taxon>
        <taxon>Pseudoruegeria</taxon>
    </lineage>
</organism>
<dbReference type="EMBL" id="FWFQ01000011">
    <property type="protein sequence ID" value="SLN38546.1"/>
    <property type="molecule type" value="Genomic_DNA"/>
</dbReference>
<evidence type="ECO:0000313" key="1">
    <source>
        <dbReference type="EMBL" id="SLN38546.1"/>
    </source>
</evidence>
<name>A0A1Y5SE05_9RHOB</name>
<dbReference type="OrthoDB" id="9804312at2"/>
<reference evidence="1 2" key="1">
    <citation type="submission" date="2017-03" db="EMBL/GenBank/DDBJ databases">
        <authorList>
            <person name="Afonso C.L."/>
            <person name="Miller P.J."/>
            <person name="Scott M.A."/>
            <person name="Spackman E."/>
            <person name="Goraichik I."/>
            <person name="Dimitrov K.M."/>
            <person name="Suarez D.L."/>
            <person name="Swayne D.E."/>
        </authorList>
    </citation>
    <scope>NUCLEOTIDE SEQUENCE [LARGE SCALE GENOMIC DNA]</scope>
    <source>
        <strain evidence="1 2">CECT 7680</strain>
    </source>
</reference>
<dbReference type="InterPro" id="IPR029063">
    <property type="entry name" value="SAM-dependent_MTases_sf"/>
</dbReference>
<sequence length="76" mass="8647">MQHDPARRTLQFQRAHIDASGTRLVPLPLRHAYPAEIDLMARLVGLALQARRGGWHRQEFTAESKMHVSLYAKADS</sequence>
<dbReference type="Proteomes" id="UP000193409">
    <property type="component" value="Unassembled WGS sequence"/>
</dbReference>
<protein>
    <submittedName>
        <fullName evidence="1">Uncharacterized protein</fullName>
    </submittedName>
</protein>
<accession>A0A1Y5SE05</accession>
<proteinExistence type="predicted"/>
<dbReference type="AlphaFoldDB" id="A0A1Y5SE05"/>